<dbReference type="InParanoid" id="G8JQM8"/>
<dbReference type="InterPro" id="IPR006671">
    <property type="entry name" value="Cyclin_N"/>
</dbReference>
<dbReference type="PANTHER" id="PTHR15615">
    <property type="match status" value="1"/>
</dbReference>
<dbReference type="GO" id="GO:0000307">
    <property type="term" value="C:cyclin-dependent protein kinase holoenzyme complex"/>
    <property type="evidence" value="ECO:0007669"/>
    <property type="project" value="UniProtKB-ARBA"/>
</dbReference>
<dbReference type="Pfam" id="PF00134">
    <property type="entry name" value="Cyclin_N"/>
    <property type="match status" value="1"/>
</dbReference>
<organism evidence="3 4">
    <name type="scientific">Eremothecium cymbalariae (strain CBS 270.75 / DBVPG 7215 / KCTC 17166 / NRRL Y-17582)</name>
    <name type="common">Yeast</name>
    <dbReference type="NCBI Taxonomy" id="931890"/>
    <lineage>
        <taxon>Eukaryota</taxon>
        <taxon>Fungi</taxon>
        <taxon>Dikarya</taxon>
        <taxon>Ascomycota</taxon>
        <taxon>Saccharomycotina</taxon>
        <taxon>Saccharomycetes</taxon>
        <taxon>Saccharomycetales</taxon>
        <taxon>Saccharomycetaceae</taxon>
        <taxon>Eremothecium</taxon>
    </lineage>
</organism>
<protein>
    <recommendedName>
        <fullName evidence="2">Cyclin N-terminal domain-containing protein</fullName>
    </recommendedName>
</protein>
<dbReference type="InterPro" id="IPR036915">
    <property type="entry name" value="Cyclin-like_sf"/>
</dbReference>
<dbReference type="HOGENOM" id="CLU_018149_0_2_1"/>
<dbReference type="GO" id="GO:0016538">
    <property type="term" value="F:cyclin-dependent protein serine/threonine kinase regulator activity"/>
    <property type="evidence" value="ECO:0007669"/>
    <property type="project" value="TreeGrafter"/>
</dbReference>
<keyword evidence="4" id="KW-1185">Reference proteome</keyword>
<dbReference type="Gene3D" id="1.10.472.10">
    <property type="entry name" value="Cyclin-like"/>
    <property type="match status" value="1"/>
</dbReference>
<dbReference type="GO" id="GO:0019901">
    <property type="term" value="F:protein kinase binding"/>
    <property type="evidence" value="ECO:0007669"/>
    <property type="project" value="InterPro"/>
</dbReference>
<dbReference type="AlphaFoldDB" id="G8JQM8"/>
<evidence type="ECO:0000256" key="1">
    <source>
        <dbReference type="SAM" id="MobiDB-lite"/>
    </source>
</evidence>
<dbReference type="eggNOG" id="KOG1674">
    <property type="taxonomic scope" value="Eukaryota"/>
</dbReference>
<proteinExistence type="predicted"/>
<evidence type="ECO:0000259" key="2">
    <source>
        <dbReference type="Pfam" id="PF00134"/>
    </source>
</evidence>
<sequence>MVPVTTKILKRCDLVQYRHINSLGGPLFQTDFLIRSRQLKYNTSIMTGSKALQILFKAPVTEDMIKFLTTATLNVIPCGTSEGRYPRYKYPSPLQSPTKGKVRKACEKQWSGLPSLTTFIAKIVRYTNVYTATLLTTVVYLNKLKKVLPKDATGIPSTSHRIFLACLILSAKFHNDSSPLNKHWTEYTDGLFTIQDVNLMERQLLKLFDWNIRVSEHDLHENLSSLLLPIKQDLIRSKRLRNYTSKRKPSFSWTTKDHHNAPIAIPANTQPNIPPTLPPLPKCYDPSYYSIADNVPTAKKPSYIRSLSASSSASTLKYSASYNNCHLPCIKLPSPLEQPHNATWQHAYAGSSSSMQTLAPPNPPTTIYGT</sequence>
<dbReference type="KEGG" id="erc:Ecym_3535"/>
<dbReference type="STRING" id="931890.G8JQM8"/>
<name>G8JQM8_ERECY</name>
<accession>G8JQM8</accession>
<dbReference type="InterPro" id="IPR013922">
    <property type="entry name" value="Cyclin_PHO80-like"/>
</dbReference>
<dbReference type="RefSeq" id="XP_003645829.1">
    <property type="nucleotide sequence ID" value="XM_003645781.1"/>
</dbReference>
<feature type="domain" description="Cyclin N-terminal" evidence="2">
    <location>
        <begin position="110"/>
        <end position="213"/>
    </location>
</feature>
<dbReference type="OrthoDB" id="10250320at2759"/>
<gene>
    <name evidence="3" type="ordered locus">Ecym_3535</name>
</gene>
<evidence type="ECO:0000313" key="3">
    <source>
        <dbReference type="EMBL" id="AET39012.1"/>
    </source>
</evidence>
<dbReference type="PANTHER" id="PTHR15615:SF114">
    <property type="entry name" value="PHO85 CYCLIN-1"/>
    <property type="match status" value="1"/>
</dbReference>
<dbReference type="GeneID" id="11472305"/>
<dbReference type="CDD" id="cd20557">
    <property type="entry name" value="CYCLIN_ScPCL1-like"/>
    <property type="match status" value="1"/>
</dbReference>
<reference evidence="4" key="1">
    <citation type="journal article" date="2012" name="G3 (Bethesda)">
        <title>Pichia sorbitophila, an interspecies yeast hybrid reveals early steps of genome resolution following polyploidization.</title>
        <authorList>
            <person name="Leh Louis V."/>
            <person name="Despons L."/>
            <person name="Friedrich A."/>
            <person name="Martin T."/>
            <person name="Durrens P."/>
            <person name="Casaregola S."/>
            <person name="Neuveglise C."/>
            <person name="Fairhead C."/>
            <person name="Marck C."/>
            <person name="Cruz J.A."/>
            <person name="Straub M.L."/>
            <person name="Kugler V."/>
            <person name="Sacerdot C."/>
            <person name="Uzunov Z."/>
            <person name="Thierry A."/>
            <person name="Weiss S."/>
            <person name="Bleykasten C."/>
            <person name="De Montigny J."/>
            <person name="Jacques N."/>
            <person name="Jung P."/>
            <person name="Lemaire M."/>
            <person name="Mallet S."/>
            <person name="Morel G."/>
            <person name="Richard G.F."/>
            <person name="Sarkar A."/>
            <person name="Savel G."/>
            <person name="Schacherer J."/>
            <person name="Seret M.L."/>
            <person name="Talla E."/>
            <person name="Samson G."/>
            <person name="Jubin C."/>
            <person name="Poulain J."/>
            <person name="Vacherie B."/>
            <person name="Barbe V."/>
            <person name="Pelletier E."/>
            <person name="Sherman D.J."/>
            <person name="Westhof E."/>
            <person name="Weissenbach J."/>
            <person name="Baret P.V."/>
            <person name="Wincker P."/>
            <person name="Gaillardin C."/>
            <person name="Dujon B."/>
            <person name="Souciet J.L."/>
        </authorList>
    </citation>
    <scope>NUCLEOTIDE SEQUENCE [LARGE SCALE GENOMIC DNA]</scope>
    <source>
        <strain evidence="4">CBS 270.75 / DBVPG 7215 / KCTC 17166 / NRRL Y-17582</strain>
    </source>
</reference>
<evidence type="ECO:0000313" key="4">
    <source>
        <dbReference type="Proteomes" id="UP000006790"/>
    </source>
</evidence>
<dbReference type="Proteomes" id="UP000006790">
    <property type="component" value="Chromosome 3"/>
</dbReference>
<dbReference type="EMBL" id="CP002499">
    <property type="protein sequence ID" value="AET39012.1"/>
    <property type="molecule type" value="Genomic_DNA"/>
</dbReference>
<feature type="region of interest" description="Disordered" evidence="1">
    <location>
        <begin position="351"/>
        <end position="370"/>
    </location>
</feature>
<dbReference type="SUPFAM" id="SSF47954">
    <property type="entry name" value="Cyclin-like"/>
    <property type="match status" value="1"/>
</dbReference>
<dbReference type="FunCoup" id="G8JQM8">
    <property type="interactions" value="242"/>
</dbReference>
<dbReference type="GO" id="GO:0005634">
    <property type="term" value="C:nucleus"/>
    <property type="evidence" value="ECO:0007669"/>
    <property type="project" value="TreeGrafter"/>
</dbReference>